<feature type="region of interest" description="Disordered" evidence="1">
    <location>
        <begin position="69"/>
        <end position="107"/>
    </location>
</feature>
<keyword evidence="3" id="KW-1185">Reference proteome</keyword>
<feature type="compositionally biased region" description="Basic and acidic residues" evidence="1">
    <location>
        <begin position="90"/>
        <end position="107"/>
    </location>
</feature>
<evidence type="ECO:0000313" key="2">
    <source>
        <dbReference type="EMBL" id="CAB1416543.1"/>
    </source>
</evidence>
<comment type="caution">
    <text evidence="2">The sequence shown here is derived from an EMBL/GenBank/DDBJ whole genome shotgun (WGS) entry which is preliminary data.</text>
</comment>
<dbReference type="Proteomes" id="UP001153269">
    <property type="component" value="Unassembled WGS sequence"/>
</dbReference>
<organism evidence="2 3">
    <name type="scientific">Pleuronectes platessa</name>
    <name type="common">European plaice</name>
    <dbReference type="NCBI Taxonomy" id="8262"/>
    <lineage>
        <taxon>Eukaryota</taxon>
        <taxon>Metazoa</taxon>
        <taxon>Chordata</taxon>
        <taxon>Craniata</taxon>
        <taxon>Vertebrata</taxon>
        <taxon>Euteleostomi</taxon>
        <taxon>Actinopterygii</taxon>
        <taxon>Neopterygii</taxon>
        <taxon>Teleostei</taxon>
        <taxon>Neoteleostei</taxon>
        <taxon>Acanthomorphata</taxon>
        <taxon>Carangaria</taxon>
        <taxon>Pleuronectiformes</taxon>
        <taxon>Pleuronectoidei</taxon>
        <taxon>Pleuronectidae</taxon>
        <taxon>Pleuronectes</taxon>
    </lineage>
</organism>
<reference evidence="2" key="1">
    <citation type="submission" date="2020-03" db="EMBL/GenBank/DDBJ databases">
        <authorList>
            <person name="Weist P."/>
        </authorList>
    </citation>
    <scope>NUCLEOTIDE SEQUENCE</scope>
</reference>
<accession>A0A9N7TQR7</accession>
<proteinExistence type="predicted"/>
<evidence type="ECO:0000313" key="3">
    <source>
        <dbReference type="Proteomes" id="UP001153269"/>
    </source>
</evidence>
<gene>
    <name evidence="2" type="ORF">PLEPLA_LOCUS4334</name>
</gene>
<name>A0A9N7TQR7_PLEPL</name>
<sequence length="107" mass="12161">MALQHLVFTAARPPALPSHQYLYAKRMVCVEKGGRSESVEAAGLRKNNNNKNKNKNQNKKLLRNLMQSAFISSSTLRPPPSPRPLRVRQRPVDFHAERRRRSEGTTG</sequence>
<dbReference type="AlphaFoldDB" id="A0A9N7TQR7"/>
<dbReference type="EMBL" id="CADEAL010000214">
    <property type="protein sequence ID" value="CAB1416543.1"/>
    <property type="molecule type" value="Genomic_DNA"/>
</dbReference>
<protein>
    <submittedName>
        <fullName evidence="2">Uncharacterized protein</fullName>
    </submittedName>
</protein>
<evidence type="ECO:0000256" key="1">
    <source>
        <dbReference type="SAM" id="MobiDB-lite"/>
    </source>
</evidence>